<accession>A0A8X6H345</accession>
<gene>
    <name evidence="1" type="ORF">TNCT_263601</name>
</gene>
<dbReference type="EMBL" id="BMAO01031954">
    <property type="protein sequence ID" value="GFQ78834.1"/>
    <property type="molecule type" value="Genomic_DNA"/>
</dbReference>
<comment type="caution">
    <text evidence="1">The sequence shown here is derived from an EMBL/GenBank/DDBJ whole genome shotgun (WGS) entry which is preliminary data.</text>
</comment>
<keyword evidence="2" id="KW-1185">Reference proteome</keyword>
<dbReference type="OrthoDB" id="7464821at2759"/>
<evidence type="ECO:0000313" key="1">
    <source>
        <dbReference type="EMBL" id="GFQ78834.1"/>
    </source>
</evidence>
<protein>
    <submittedName>
        <fullName evidence="1">Uncharacterized protein</fullName>
    </submittedName>
</protein>
<name>A0A8X6H345_TRICU</name>
<sequence>MSSVLPPVNKVAAILEEATARAISPLFRTLAKMRLRRRVFPVPPGASKKKYYQSLEKLIRLSSEIFLDLEAFCLHFPPRIF</sequence>
<proteinExistence type="predicted"/>
<dbReference type="Proteomes" id="UP000887116">
    <property type="component" value="Unassembled WGS sequence"/>
</dbReference>
<reference evidence="1" key="1">
    <citation type="submission" date="2020-07" db="EMBL/GenBank/DDBJ databases">
        <title>Multicomponent nature underlies the extraordinary mechanical properties of spider dragline silk.</title>
        <authorList>
            <person name="Kono N."/>
            <person name="Nakamura H."/>
            <person name="Mori M."/>
            <person name="Yoshida Y."/>
            <person name="Ohtoshi R."/>
            <person name="Malay A.D."/>
            <person name="Moran D.A.P."/>
            <person name="Tomita M."/>
            <person name="Numata K."/>
            <person name="Arakawa K."/>
        </authorList>
    </citation>
    <scope>NUCLEOTIDE SEQUENCE</scope>
</reference>
<dbReference type="AlphaFoldDB" id="A0A8X6H345"/>
<organism evidence="1 2">
    <name type="scientific">Trichonephila clavata</name>
    <name type="common">Joro spider</name>
    <name type="synonym">Nephila clavata</name>
    <dbReference type="NCBI Taxonomy" id="2740835"/>
    <lineage>
        <taxon>Eukaryota</taxon>
        <taxon>Metazoa</taxon>
        <taxon>Ecdysozoa</taxon>
        <taxon>Arthropoda</taxon>
        <taxon>Chelicerata</taxon>
        <taxon>Arachnida</taxon>
        <taxon>Araneae</taxon>
        <taxon>Araneomorphae</taxon>
        <taxon>Entelegynae</taxon>
        <taxon>Araneoidea</taxon>
        <taxon>Nephilidae</taxon>
        <taxon>Trichonephila</taxon>
    </lineage>
</organism>
<evidence type="ECO:0000313" key="2">
    <source>
        <dbReference type="Proteomes" id="UP000887116"/>
    </source>
</evidence>